<sequence length="239" mass="26988">MKSATSILGNTFKKLYPHSLDKPTLYNARICPFAHRAVLALREAKVPYEQVDIDLENKPEWYSQVNPSLKVPALRLTTGEILVESMLITEYVADQHPESLLMPKSALDRYKVRLHIDYFANNVLPLPFKLLGVNSDEAAKQELYPTIVERLRELNARLVESSASGPFFLGENYSIADIGTITFIERLEVALKLSGMSIADTTGLDRFNQWKSAVKSRPSYTETVASYDEIVAAFKKFIK</sequence>
<protein>
    <submittedName>
        <fullName evidence="3">Glutathione S-transferase omega-1</fullName>
    </submittedName>
</protein>
<feature type="domain" description="GST N-terminal" evidence="1">
    <location>
        <begin position="21"/>
        <end position="100"/>
    </location>
</feature>
<dbReference type="GO" id="GO:0005737">
    <property type="term" value="C:cytoplasm"/>
    <property type="evidence" value="ECO:0007669"/>
    <property type="project" value="TreeGrafter"/>
</dbReference>
<dbReference type="PANTHER" id="PTHR43968">
    <property type="match status" value="1"/>
</dbReference>
<reference evidence="3 4" key="1">
    <citation type="submission" date="2017-01" db="EMBL/GenBank/DDBJ databases">
        <authorList>
            <person name="Mah S.A."/>
            <person name="Swanson W.J."/>
            <person name="Moy G.W."/>
            <person name="Vacquier V.D."/>
        </authorList>
    </citation>
    <scope>NUCLEOTIDE SEQUENCE [LARGE SCALE GENOMIC DNA]</scope>
    <source>
        <strain evidence="3 4">GSMNP</strain>
    </source>
</reference>
<name>A0A1R1XDY8_9FUNG</name>
<dbReference type="InterPro" id="IPR036282">
    <property type="entry name" value="Glutathione-S-Trfase_C_sf"/>
</dbReference>
<dbReference type="PROSITE" id="PS50405">
    <property type="entry name" value="GST_CTER"/>
    <property type="match status" value="1"/>
</dbReference>
<proteinExistence type="predicted"/>
<dbReference type="PANTHER" id="PTHR43968:SF6">
    <property type="entry name" value="GLUTATHIONE S-TRANSFERASE OMEGA"/>
    <property type="match status" value="1"/>
</dbReference>
<dbReference type="SFLD" id="SFLDG00358">
    <property type="entry name" value="Main_(cytGST)"/>
    <property type="match status" value="1"/>
</dbReference>
<dbReference type="SUPFAM" id="SSF52833">
    <property type="entry name" value="Thioredoxin-like"/>
    <property type="match status" value="1"/>
</dbReference>
<gene>
    <name evidence="3" type="ORF">AYI70_g8853</name>
</gene>
<dbReference type="SFLD" id="SFLDS00019">
    <property type="entry name" value="Glutathione_Transferase_(cytos"/>
    <property type="match status" value="1"/>
</dbReference>
<keyword evidence="4" id="KW-1185">Reference proteome</keyword>
<evidence type="ECO:0000259" key="2">
    <source>
        <dbReference type="PROSITE" id="PS50405"/>
    </source>
</evidence>
<dbReference type="Gene3D" id="3.40.30.10">
    <property type="entry name" value="Glutaredoxin"/>
    <property type="match status" value="1"/>
</dbReference>
<evidence type="ECO:0000259" key="1">
    <source>
        <dbReference type="PROSITE" id="PS50404"/>
    </source>
</evidence>
<dbReference type="InterPro" id="IPR050983">
    <property type="entry name" value="GST_Omega/HSP26"/>
</dbReference>
<dbReference type="STRING" id="133412.A0A1R1XDY8"/>
<dbReference type="InterPro" id="IPR036249">
    <property type="entry name" value="Thioredoxin-like_sf"/>
</dbReference>
<dbReference type="InterPro" id="IPR040079">
    <property type="entry name" value="Glutathione_S-Trfase"/>
</dbReference>
<dbReference type="FunFam" id="3.40.30.10:FF:000123">
    <property type="entry name" value="Glutathione transferase o1"/>
    <property type="match status" value="1"/>
</dbReference>
<keyword evidence="3" id="KW-0808">Transferase</keyword>
<evidence type="ECO:0000313" key="3">
    <source>
        <dbReference type="EMBL" id="OMJ12865.1"/>
    </source>
</evidence>
<evidence type="ECO:0000313" key="4">
    <source>
        <dbReference type="Proteomes" id="UP000187283"/>
    </source>
</evidence>
<dbReference type="AlphaFoldDB" id="A0A1R1XDY8"/>
<dbReference type="Pfam" id="PF13417">
    <property type="entry name" value="GST_N_3"/>
    <property type="match status" value="1"/>
</dbReference>
<comment type="caution">
    <text evidence="3">The sequence shown here is derived from an EMBL/GenBank/DDBJ whole genome shotgun (WGS) entry which is preliminary data.</text>
</comment>
<feature type="domain" description="GST C-terminal" evidence="2">
    <location>
        <begin position="105"/>
        <end position="234"/>
    </location>
</feature>
<dbReference type="Gene3D" id="1.20.1050.10">
    <property type="match status" value="1"/>
</dbReference>
<dbReference type="Proteomes" id="UP000187283">
    <property type="component" value="Unassembled WGS sequence"/>
</dbReference>
<dbReference type="OrthoDB" id="202840at2759"/>
<dbReference type="SUPFAM" id="SSF47616">
    <property type="entry name" value="GST C-terminal domain-like"/>
    <property type="match status" value="1"/>
</dbReference>
<organism evidence="3 4">
    <name type="scientific">Smittium culicis</name>
    <dbReference type="NCBI Taxonomy" id="133412"/>
    <lineage>
        <taxon>Eukaryota</taxon>
        <taxon>Fungi</taxon>
        <taxon>Fungi incertae sedis</taxon>
        <taxon>Zoopagomycota</taxon>
        <taxon>Kickxellomycotina</taxon>
        <taxon>Harpellomycetes</taxon>
        <taxon>Harpellales</taxon>
        <taxon>Legeriomycetaceae</taxon>
        <taxon>Smittium</taxon>
    </lineage>
</organism>
<dbReference type="EMBL" id="LSSN01003754">
    <property type="protein sequence ID" value="OMJ12865.1"/>
    <property type="molecule type" value="Genomic_DNA"/>
</dbReference>
<dbReference type="InterPro" id="IPR004045">
    <property type="entry name" value="Glutathione_S-Trfase_N"/>
</dbReference>
<dbReference type="GO" id="GO:0016740">
    <property type="term" value="F:transferase activity"/>
    <property type="evidence" value="ECO:0007669"/>
    <property type="project" value="UniProtKB-KW"/>
</dbReference>
<dbReference type="InterPro" id="IPR010987">
    <property type="entry name" value="Glutathione-S-Trfase_C-like"/>
</dbReference>
<accession>A0A1R1XDY8</accession>
<dbReference type="PROSITE" id="PS50404">
    <property type="entry name" value="GST_NTER"/>
    <property type="match status" value="1"/>
</dbReference>